<name>A0A139WI76_TRICA</name>
<accession>A0A139WI76</accession>
<evidence type="ECO:0000313" key="3">
    <source>
        <dbReference type="Proteomes" id="UP000007266"/>
    </source>
</evidence>
<dbReference type="AlphaFoldDB" id="A0A139WI76"/>
<protein>
    <submittedName>
        <fullName evidence="2">Uncharacterized protein</fullName>
    </submittedName>
</protein>
<sequence length="105" mass="12080">MSRRKQSNPKPLKSDPHEKLPLDFRSETELRKGKRKNRVVFFFCVNSGTPTRAADARRPRGRGRDGAITVWQALVACPSRSPLVWKNDSEYRRFAPTTGPRRTID</sequence>
<reference evidence="2 3" key="1">
    <citation type="journal article" date="2008" name="Nature">
        <title>The genome of the model beetle and pest Tribolium castaneum.</title>
        <authorList>
            <consortium name="Tribolium Genome Sequencing Consortium"/>
            <person name="Richards S."/>
            <person name="Gibbs R.A."/>
            <person name="Weinstock G.M."/>
            <person name="Brown S.J."/>
            <person name="Denell R."/>
            <person name="Beeman R.W."/>
            <person name="Gibbs R."/>
            <person name="Beeman R.W."/>
            <person name="Brown S.J."/>
            <person name="Bucher G."/>
            <person name="Friedrich M."/>
            <person name="Grimmelikhuijzen C.J."/>
            <person name="Klingler M."/>
            <person name="Lorenzen M."/>
            <person name="Richards S."/>
            <person name="Roth S."/>
            <person name="Schroder R."/>
            <person name="Tautz D."/>
            <person name="Zdobnov E.M."/>
            <person name="Muzny D."/>
            <person name="Gibbs R.A."/>
            <person name="Weinstock G.M."/>
            <person name="Attaway T."/>
            <person name="Bell S."/>
            <person name="Buhay C.J."/>
            <person name="Chandrabose M.N."/>
            <person name="Chavez D."/>
            <person name="Clerk-Blankenburg K.P."/>
            <person name="Cree A."/>
            <person name="Dao M."/>
            <person name="Davis C."/>
            <person name="Chacko J."/>
            <person name="Dinh H."/>
            <person name="Dugan-Rocha S."/>
            <person name="Fowler G."/>
            <person name="Garner T.T."/>
            <person name="Garnes J."/>
            <person name="Gnirke A."/>
            <person name="Hawes A."/>
            <person name="Hernandez J."/>
            <person name="Hines S."/>
            <person name="Holder M."/>
            <person name="Hume J."/>
            <person name="Jhangiani S.N."/>
            <person name="Joshi V."/>
            <person name="Khan Z.M."/>
            <person name="Jackson L."/>
            <person name="Kovar C."/>
            <person name="Kowis A."/>
            <person name="Lee S."/>
            <person name="Lewis L.R."/>
            <person name="Margolis J."/>
            <person name="Morgan M."/>
            <person name="Nazareth L.V."/>
            <person name="Nguyen N."/>
            <person name="Okwuonu G."/>
            <person name="Parker D."/>
            <person name="Richards S."/>
            <person name="Ruiz S.J."/>
            <person name="Santibanez J."/>
            <person name="Savard J."/>
            <person name="Scherer S.E."/>
            <person name="Schneider B."/>
            <person name="Sodergren E."/>
            <person name="Tautz D."/>
            <person name="Vattahil S."/>
            <person name="Villasana D."/>
            <person name="White C.S."/>
            <person name="Wright R."/>
            <person name="Park Y."/>
            <person name="Beeman R.W."/>
            <person name="Lord J."/>
            <person name="Oppert B."/>
            <person name="Lorenzen M."/>
            <person name="Brown S."/>
            <person name="Wang L."/>
            <person name="Savard J."/>
            <person name="Tautz D."/>
            <person name="Richards S."/>
            <person name="Weinstock G."/>
            <person name="Gibbs R.A."/>
            <person name="Liu Y."/>
            <person name="Worley K."/>
            <person name="Weinstock G."/>
            <person name="Elsik C.G."/>
            <person name="Reese J.T."/>
            <person name="Elhaik E."/>
            <person name="Landan G."/>
            <person name="Graur D."/>
            <person name="Arensburger P."/>
            <person name="Atkinson P."/>
            <person name="Beeman R.W."/>
            <person name="Beidler J."/>
            <person name="Brown S.J."/>
            <person name="Demuth J.P."/>
            <person name="Drury D.W."/>
            <person name="Du Y.Z."/>
            <person name="Fujiwara H."/>
            <person name="Lorenzen M."/>
            <person name="Maselli V."/>
            <person name="Osanai M."/>
            <person name="Park Y."/>
            <person name="Robertson H.M."/>
            <person name="Tu Z."/>
            <person name="Wang J.J."/>
            <person name="Wang S."/>
            <person name="Richards S."/>
            <person name="Song H."/>
            <person name="Zhang L."/>
            <person name="Sodergren E."/>
            <person name="Werner D."/>
            <person name="Stanke M."/>
            <person name="Morgenstern B."/>
            <person name="Solovyev V."/>
            <person name="Kosarev P."/>
            <person name="Brown G."/>
            <person name="Chen H.C."/>
            <person name="Ermolaeva O."/>
            <person name="Hlavina W."/>
            <person name="Kapustin Y."/>
            <person name="Kiryutin B."/>
            <person name="Kitts P."/>
            <person name="Maglott D."/>
            <person name="Pruitt K."/>
            <person name="Sapojnikov V."/>
            <person name="Souvorov A."/>
            <person name="Mackey A.J."/>
            <person name="Waterhouse R.M."/>
            <person name="Wyder S."/>
            <person name="Zdobnov E.M."/>
            <person name="Zdobnov E.M."/>
            <person name="Wyder S."/>
            <person name="Kriventseva E.V."/>
            <person name="Kadowaki T."/>
            <person name="Bork P."/>
            <person name="Aranda M."/>
            <person name="Bao R."/>
            <person name="Beermann A."/>
            <person name="Berns N."/>
            <person name="Bolognesi R."/>
            <person name="Bonneton F."/>
            <person name="Bopp D."/>
            <person name="Brown S.J."/>
            <person name="Bucher G."/>
            <person name="Butts T."/>
            <person name="Chaumot A."/>
            <person name="Denell R.E."/>
            <person name="Ferrier D.E."/>
            <person name="Friedrich M."/>
            <person name="Gordon C.M."/>
            <person name="Jindra M."/>
            <person name="Klingler M."/>
            <person name="Lan Q."/>
            <person name="Lattorff H.M."/>
            <person name="Laudet V."/>
            <person name="von Levetsow C."/>
            <person name="Liu Z."/>
            <person name="Lutz R."/>
            <person name="Lynch J.A."/>
            <person name="da Fonseca R.N."/>
            <person name="Posnien N."/>
            <person name="Reuter R."/>
            <person name="Roth S."/>
            <person name="Savard J."/>
            <person name="Schinko J.B."/>
            <person name="Schmitt C."/>
            <person name="Schoppmeier M."/>
            <person name="Schroder R."/>
            <person name="Shippy T.D."/>
            <person name="Simonnet F."/>
            <person name="Marques-Souza H."/>
            <person name="Tautz D."/>
            <person name="Tomoyasu Y."/>
            <person name="Trauner J."/>
            <person name="Van der Zee M."/>
            <person name="Vervoort M."/>
            <person name="Wittkopp N."/>
            <person name="Wimmer E.A."/>
            <person name="Yang X."/>
            <person name="Jones A.K."/>
            <person name="Sattelle D.B."/>
            <person name="Ebert P.R."/>
            <person name="Nelson D."/>
            <person name="Scott J.G."/>
            <person name="Beeman R.W."/>
            <person name="Muthukrishnan S."/>
            <person name="Kramer K.J."/>
            <person name="Arakane Y."/>
            <person name="Beeman R.W."/>
            <person name="Zhu Q."/>
            <person name="Hogenkamp D."/>
            <person name="Dixit R."/>
            <person name="Oppert B."/>
            <person name="Jiang H."/>
            <person name="Zou Z."/>
            <person name="Marshall J."/>
            <person name="Elpidina E."/>
            <person name="Vinokurov K."/>
            <person name="Oppert C."/>
            <person name="Zou Z."/>
            <person name="Evans J."/>
            <person name="Lu Z."/>
            <person name="Zhao P."/>
            <person name="Sumathipala N."/>
            <person name="Altincicek B."/>
            <person name="Vilcinskas A."/>
            <person name="Williams M."/>
            <person name="Hultmark D."/>
            <person name="Hetru C."/>
            <person name="Jiang H."/>
            <person name="Grimmelikhuijzen C.J."/>
            <person name="Hauser F."/>
            <person name="Cazzamali G."/>
            <person name="Williamson M."/>
            <person name="Park Y."/>
            <person name="Li B."/>
            <person name="Tanaka Y."/>
            <person name="Predel R."/>
            <person name="Neupert S."/>
            <person name="Schachtner J."/>
            <person name="Verleyen P."/>
            <person name="Raible F."/>
            <person name="Bork P."/>
            <person name="Friedrich M."/>
            <person name="Walden K.K."/>
            <person name="Robertson H.M."/>
            <person name="Angeli S."/>
            <person name="Foret S."/>
            <person name="Bucher G."/>
            <person name="Schuetz S."/>
            <person name="Maleszka R."/>
            <person name="Wimmer E.A."/>
            <person name="Beeman R.W."/>
            <person name="Lorenzen M."/>
            <person name="Tomoyasu Y."/>
            <person name="Miller S.C."/>
            <person name="Grossmann D."/>
            <person name="Bucher G."/>
        </authorList>
    </citation>
    <scope>NUCLEOTIDE SEQUENCE [LARGE SCALE GENOMIC DNA]</scope>
    <source>
        <strain evidence="2 3">Georgia GA2</strain>
    </source>
</reference>
<evidence type="ECO:0000313" key="2">
    <source>
        <dbReference type="EMBL" id="KYB27632.1"/>
    </source>
</evidence>
<dbReference type="Proteomes" id="UP000007266">
    <property type="component" value="Linkage group 5"/>
</dbReference>
<dbReference type="InParanoid" id="A0A139WI76"/>
<reference evidence="2 3" key="2">
    <citation type="journal article" date="2010" name="Nucleic Acids Res.">
        <title>BeetleBase in 2010: revisions to provide comprehensive genomic information for Tribolium castaneum.</title>
        <authorList>
            <person name="Kim H.S."/>
            <person name="Murphy T."/>
            <person name="Xia J."/>
            <person name="Caragea D."/>
            <person name="Park Y."/>
            <person name="Beeman R.W."/>
            <person name="Lorenzen M.D."/>
            <person name="Butcher S."/>
            <person name="Manak J.R."/>
            <person name="Brown S.J."/>
        </authorList>
    </citation>
    <scope>GENOME REANNOTATION</scope>
    <source>
        <strain evidence="2 3">Georgia GA2</strain>
    </source>
</reference>
<feature type="compositionally biased region" description="Basic and acidic residues" evidence="1">
    <location>
        <begin position="12"/>
        <end position="29"/>
    </location>
</feature>
<gene>
    <name evidence="2" type="primary">AUGUSTUS-3.0.2_31141</name>
    <name evidence="2" type="ORF">TcasGA2_TC031141</name>
</gene>
<evidence type="ECO:0000256" key="1">
    <source>
        <dbReference type="SAM" id="MobiDB-lite"/>
    </source>
</evidence>
<keyword evidence="3" id="KW-1185">Reference proteome</keyword>
<dbReference type="EMBL" id="KQ971342">
    <property type="protein sequence ID" value="KYB27632.1"/>
    <property type="molecule type" value="Genomic_DNA"/>
</dbReference>
<feature type="region of interest" description="Disordered" evidence="1">
    <location>
        <begin position="1"/>
        <end position="29"/>
    </location>
</feature>
<proteinExistence type="predicted"/>
<organism evidence="2 3">
    <name type="scientific">Tribolium castaneum</name>
    <name type="common">Red flour beetle</name>
    <dbReference type="NCBI Taxonomy" id="7070"/>
    <lineage>
        <taxon>Eukaryota</taxon>
        <taxon>Metazoa</taxon>
        <taxon>Ecdysozoa</taxon>
        <taxon>Arthropoda</taxon>
        <taxon>Hexapoda</taxon>
        <taxon>Insecta</taxon>
        <taxon>Pterygota</taxon>
        <taxon>Neoptera</taxon>
        <taxon>Endopterygota</taxon>
        <taxon>Coleoptera</taxon>
        <taxon>Polyphaga</taxon>
        <taxon>Cucujiformia</taxon>
        <taxon>Tenebrionidae</taxon>
        <taxon>Tenebrionidae incertae sedis</taxon>
        <taxon>Tribolium</taxon>
    </lineage>
</organism>